<dbReference type="CDD" id="cd00037">
    <property type="entry name" value="CLECT"/>
    <property type="match status" value="1"/>
</dbReference>
<dbReference type="InterPro" id="IPR001304">
    <property type="entry name" value="C-type_lectin-like"/>
</dbReference>
<dbReference type="InParanoid" id="C3ZYY2"/>
<evidence type="ECO:0000259" key="2">
    <source>
        <dbReference type="PROSITE" id="PS50041"/>
    </source>
</evidence>
<dbReference type="eggNOG" id="KOG4297">
    <property type="taxonomic scope" value="Eukaryota"/>
</dbReference>
<evidence type="ECO:0000313" key="3">
    <source>
        <dbReference type="EMBL" id="EEN42253.1"/>
    </source>
</evidence>
<dbReference type="InterPro" id="IPR016187">
    <property type="entry name" value="CTDL_fold"/>
</dbReference>
<proteinExistence type="predicted"/>
<dbReference type="InterPro" id="IPR050801">
    <property type="entry name" value="Ca-Dep_Lectins_ImmuneDev"/>
</dbReference>
<feature type="domain" description="C-type lectin" evidence="2">
    <location>
        <begin position="8"/>
        <end position="120"/>
    </location>
</feature>
<dbReference type="Gene3D" id="3.10.100.10">
    <property type="entry name" value="Mannose-Binding Protein A, subunit A"/>
    <property type="match status" value="1"/>
</dbReference>
<dbReference type="InterPro" id="IPR016186">
    <property type="entry name" value="C-type_lectin-like/link_sf"/>
</dbReference>
<dbReference type="InterPro" id="IPR018378">
    <property type="entry name" value="C-type_lectin_CS"/>
</dbReference>
<dbReference type="SMART" id="SM00034">
    <property type="entry name" value="CLECT"/>
    <property type="match status" value="1"/>
</dbReference>
<keyword evidence="1" id="KW-1015">Disulfide bond</keyword>
<feature type="non-terminal residue" evidence="3">
    <location>
        <position position="1"/>
    </location>
</feature>
<name>C3ZYY2_BRAFL</name>
<dbReference type="AlphaFoldDB" id="C3ZYY2"/>
<gene>
    <name evidence="3" type="ORF">BRAFLDRAFT_254456</name>
</gene>
<evidence type="ECO:0000256" key="1">
    <source>
        <dbReference type="ARBA" id="ARBA00023157"/>
    </source>
</evidence>
<dbReference type="PANTHER" id="PTHR22801">
    <property type="entry name" value="LITHOSTATHINE"/>
    <property type="match status" value="1"/>
</dbReference>
<organism>
    <name type="scientific">Branchiostoma floridae</name>
    <name type="common">Florida lancelet</name>
    <name type="synonym">Amphioxus</name>
    <dbReference type="NCBI Taxonomy" id="7739"/>
    <lineage>
        <taxon>Eukaryota</taxon>
        <taxon>Metazoa</taxon>
        <taxon>Chordata</taxon>
        <taxon>Cephalochordata</taxon>
        <taxon>Leptocardii</taxon>
        <taxon>Amphioxiformes</taxon>
        <taxon>Branchiostomatidae</taxon>
        <taxon>Branchiostoma</taxon>
    </lineage>
</organism>
<reference evidence="3" key="1">
    <citation type="journal article" date="2008" name="Nature">
        <title>The amphioxus genome and the evolution of the chordate karyotype.</title>
        <authorList>
            <consortium name="US DOE Joint Genome Institute (JGI-PGF)"/>
            <person name="Putnam N.H."/>
            <person name="Butts T."/>
            <person name="Ferrier D.E.K."/>
            <person name="Furlong R.F."/>
            <person name="Hellsten U."/>
            <person name="Kawashima T."/>
            <person name="Robinson-Rechavi M."/>
            <person name="Shoguchi E."/>
            <person name="Terry A."/>
            <person name="Yu J.-K."/>
            <person name="Benito-Gutierrez E.L."/>
            <person name="Dubchak I."/>
            <person name="Garcia-Fernandez J."/>
            <person name="Gibson-Brown J.J."/>
            <person name="Grigoriev I.V."/>
            <person name="Horton A.C."/>
            <person name="de Jong P.J."/>
            <person name="Jurka J."/>
            <person name="Kapitonov V.V."/>
            <person name="Kohara Y."/>
            <person name="Kuroki Y."/>
            <person name="Lindquist E."/>
            <person name="Lucas S."/>
            <person name="Osoegawa K."/>
            <person name="Pennacchio L.A."/>
            <person name="Salamov A.A."/>
            <person name="Satou Y."/>
            <person name="Sauka-Spengler T."/>
            <person name="Schmutz J."/>
            <person name="Shin-I T."/>
            <person name="Toyoda A."/>
            <person name="Bronner-Fraser M."/>
            <person name="Fujiyama A."/>
            <person name="Holland L.Z."/>
            <person name="Holland P.W.H."/>
            <person name="Satoh N."/>
            <person name="Rokhsar D.S."/>
        </authorList>
    </citation>
    <scope>NUCLEOTIDE SEQUENCE [LARGE SCALE GENOMIC DNA]</scope>
    <source>
        <strain evidence="3">S238N-H82</strain>
        <tissue evidence="3">Testes</tissue>
    </source>
</reference>
<dbReference type="PANTHER" id="PTHR22801:SF63">
    <property type="entry name" value="C-TYPE LECTIN DOMAIN-CONTAINING PROTEIN"/>
    <property type="match status" value="1"/>
</dbReference>
<dbReference type="Pfam" id="PF00059">
    <property type="entry name" value="Lectin_C"/>
    <property type="match status" value="1"/>
</dbReference>
<dbReference type="SUPFAM" id="SSF56436">
    <property type="entry name" value="C-type lectin-like"/>
    <property type="match status" value="1"/>
</dbReference>
<dbReference type="EMBL" id="GG666738">
    <property type="protein sequence ID" value="EEN42253.1"/>
    <property type="molecule type" value="Genomic_DNA"/>
</dbReference>
<dbReference type="PROSITE" id="PS50041">
    <property type="entry name" value="C_TYPE_LECTIN_2"/>
    <property type="match status" value="1"/>
</dbReference>
<sequence length="136" mass="15428">CPPEYKRFRSVCYQAVDTQLSFDEAERHCVDNGAVLAMPHDTETVQFLISLKNSVNPNSLFWIGLSDRLEPGVFKWNDGNRLQPSETNWHPGEPSITWSGENCVLYLSNTSSNLWVDQHCTTQLASYICEVPGTYI</sequence>
<protein>
    <recommendedName>
        <fullName evidence="2">C-type lectin domain-containing protein</fullName>
    </recommendedName>
</protein>
<dbReference type="PROSITE" id="PS00615">
    <property type="entry name" value="C_TYPE_LECTIN_1"/>
    <property type="match status" value="1"/>
</dbReference>
<accession>C3ZYY2</accession>